<dbReference type="Proteomes" id="UP000033121">
    <property type="component" value="Unassembled WGS sequence"/>
</dbReference>
<dbReference type="RefSeq" id="WP_052956097.1">
    <property type="nucleotide sequence ID" value="NZ_BBWV01000004.1"/>
</dbReference>
<accession>A0A0E9N7G0</accession>
<dbReference type="InterPro" id="IPR008927">
    <property type="entry name" value="6-PGluconate_DH-like_C_sf"/>
</dbReference>
<dbReference type="GO" id="GO:0006631">
    <property type="term" value="P:fatty acid metabolic process"/>
    <property type="evidence" value="ECO:0007669"/>
    <property type="project" value="InterPro"/>
</dbReference>
<dbReference type="AlphaFoldDB" id="A0A0E9N7G0"/>
<dbReference type="Pfam" id="PF00725">
    <property type="entry name" value="3HCDH"/>
    <property type="match status" value="1"/>
</dbReference>
<protein>
    <recommendedName>
        <fullName evidence="1">3-hydroxyacyl-CoA dehydrogenase C-terminal domain-containing protein</fullName>
    </recommendedName>
</protein>
<organism evidence="2 3">
    <name type="scientific">Flavihumibacter petaseus NBRC 106054</name>
    <dbReference type="NCBI Taxonomy" id="1220578"/>
    <lineage>
        <taxon>Bacteria</taxon>
        <taxon>Pseudomonadati</taxon>
        <taxon>Bacteroidota</taxon>
        <taxon>Chitinophagia</taxon>
        <taxon>Chitinophagales</taxon>
        <taxon>Chitinophagaceae</taxon>
        <taxon>Flavihumibacter</taxon>
    </lineage>
</organism>
<dbReference type="STRING" id="1220578.FPE01S_04_05340"/>
<dbReference type="GO" id="GO:0016616">
    <property type="term" value="F:oxidoreductase activity, acting on the CH-OH group of donors, NAD or NADP as acceptor"/>
    <property type="evidence" value="ECO:0007669"/>
    <property type="project" value="InterPro"/>
</dbReference>
<evidence type="ECO:0000259" key="1">
    <source>
        <dbReference type="Pfam" id="PF00725"/>
    </source>
</evidence>
<sequence>MSSPQINVAICCPSGQELLVANDPALVNIHYHHDLEHFLQASADIYIDADFRFETSRMEALARKTPAIIMVNEVIHTCAELPQGFIRYNGWNGFSSQPLLECASASGQLPDPVVRAAENCGWCWKMVPDQPGLVRPRIISMIINEAFLAAEEGVSHTTEIDVAMRCGTNYPFGPFEWAEKIGLRNVYTLLKQMAAGNPRYQPASGLSGVIANHSTN</sequence>
<dbReference type="Gene3D" id="1.10.1040.10">
    <property type="entry name" value="N-(1-d-carboxylethyl)-l-norvaline Dehydrogenase, domain 2"/>
    <property type="match status" value="1"/>
</dbReference>
<reference evidence="2 3" key="1">
    <citation type="submission" date="2015-04" db="EMBL/GenBank/DDBJ databases">
        <title>Whole genome shotgun sequence of Flavihumibacter petaseus NBRC 106054.</title>
        <authorList>
            <person name="Miyazawa S."/>
            <person name="Hosoyama A."/>
            <person name="Hashimoto M."/>
            <person name="Noguchi M."/>
            <person name="Tsuchikane K."/>
            <person name="Ohji S."/>
            <person name="Yamazoe A."/>
            <person name="Ichikawa N."/>
            <person name="Kimura A."/>
            <person name="Fujita N."/>
        </authorList>
    </citation>
    <scope>NUCLEOTIDE SEQUENCE [LARGE SCALE GENOMIC DNA]</scope>
    <source>
        <strain evidence="2 3">NBRC 106054</strain>
    </source>
</reference>
<gene>
    <name evidence="2" type="ORF">FPE01S_04_05340</name>
</gene>
<dbReference type="InterPro" id="IPR013328">
    <property type="entry name" value="6PGD_dom2"/>
</dbReference>
<dbReference type="SUPFAM" id="SSF48179">
    <property type="entry name" value="6-phosphogluconate dehydrogenase C-terminal domain-like"/>
    <property type="match status" value="1"/>
</dbReference>
<dbReference type="InterPro" id="IPR006108">
    <property type="entry name" value="3HC_DH_C"/>
</dbReference>
<comment type="caution">
    <text evidence="2">The sequence shown here is derived from an EMBL/GenBank/DDBJ whole genome shotgun (WGS) entry which is preliminary data.</text>
</comment>
<evidence type="ECO:0000313" key="3">
    <source>
        <dbReference type="Proteomes" id="UP000033121"/>
    </source>
</evidence>
<name>A0A0E9N7G0_9BACT</name>
<proteinExistence type="predicted"/>
<feature type="domain" description="3-hydroxyacyl-CoA dehydrogenase C-terminal" evidence="1">
    <location>
        <begin position="134"/>
        <end position="203"/>
    </location>
</feature>
<dbReference type="EMBL" id="BBWV01000004">
    <property type="protein sequence ID" value="GAO45290.1"/>
    <property type="molecule type" value="Genomic_DNA"/>
</dbReference>
<keyword evidence="3" id="KW-1185">Reference proteome</keyword>
<evidence type="ECO:0000313" key="2">
    <source>
        <dbReference type="EMBL" id="GAO45290.1"/>
    </source>
</evidence>